<proteinExistence type="predicted"/>
<organism evidence="1 2">
    <name type="scientific">Fomitopsis schrenkii</name>
    <name type="common">Brown rot fungus</name>
    <dbReference type="NCBI Taxonomy" id="2126942"/>
    <lineage>
        <taxon>Eukaryota</taxon>
        <taxon>Fungi</taxon>
        <taxon>Dikarya</taxon>
        <taxon>Basidiomycota</taxon>
        <taxon>Agaricomycotina</taxon>
        <taxon>Agaricomycetes</taxon>
        <taxon>Polyporales</taxon>
        <taxon>Fomitopsis</taxon>
    </lineage>
</organism>
<accession>S8EC88</accession>
<sequence>MLRLAEPFFGCHEMEQFRVYSYRFQLVRWTEDRGPTDISGGWPKLTEFLFNIGDRQTGKFAKVPSVVLEQFAANCPALEHLVLPCIDDSTVGAHPDYQPRSPPHRRLKTLLIGHADVECTPEHFAGYLVKLFPELSVPKRPRDCVPYHYIYDERLWDTMRMAAHGKTGESESVDIDESDSSTE</sequence>
<evidence type="ECO:0000313" key="1">
    <source>
        <dbReference type="EMBL" id="EPT02587.1"/>
    </source>
</evidence>
<gene>
    <name evidence="1" type="ORF">FOMPIDRAFT_1047653</name>
</gene>
<dbReference type="Proteomes" id="UP000015241">
    <property type="component" value="Unassembled WGS sequence"/>
</dbReference>
<dbReference type="OrthoDB" id="10534223at2759"/>
<dbReference type="HOGENOM" id="CLU_1475190_0_0_1"/>
<dbReference type="AlphaFoldDB" id="S8EC88"/>
<dbReference type="EMBL" id="KE504134">
    <property type="protein sequence ID" value="EPT02587.1"/>
    <property type="molecule type" value="Genomic_DNA"/>
</dbReference>
<name>S8EC88_FOMSC</name>
<protein>
    <submittedName>
        <fullName evidence="1">Uncharacterized protein</fullName>
    </submittedName>
</protein>
<dbReference type="InParanoid" id="S8EC88"/>
<reference evidence="1 2" key="1">
    <citation type="journal article" date="2012" name="Science">
        <title>The Paleozoic origin of enzymatic lignin decomposition reconstructed from 31 fungal genomes.</title>
        <authorList>
            <person name="Floudas D."/>
            <person name="Binder M."/>
            <person name="Riley R."/>
            <person name="Barry K."/>
            <person name="Blanchette R.A."/>
            <person name="Henrissat B."/>
            <person name="Martinez A.T."/>
            <person name="Otillar R."/>
            <person name="Spatafora J.W."/>
            <person name="Yadav J.S."/>
            <person name="Aerts A."/>
            <person name="Benoit I."/>
            <person name="Boyd A."/>
            <person name="Carlson A."/>
            <person name="Copeland A."/>
            <person name="Coutinho P.M."/>
            <person name="de Vries R.P."/>
            <person name="Ferreira P."/>
            <person name="Findley K."/>
            <person name="Foster B."/>
            <person name="Gaskell J."/>
            <person name="Glotzer D."/>
            <person name="Gorecki P."/>
            <person name="Heitman J."/>
            <person name="Hesse C."/>
            <person name="Hori C."/>
            <person name="Igarashi K."/>
            <person name="Jurgens J.A."/>
            <person name="Kallen N."/>
            <person name="Kersten P."/>
            <person name="Kohler A."/>
            <person name="Kuees U."/>
            <person name="Kumar T.K.A."/>
            <person name="Kuo A."/>
            <person name="LaButti K."/>
            <person name="Larrondo L.F."/>
            <person name="Lindquist E."/>
            <person name="Ling A."/>
            <person name="Lombard V."/>
            <person name="Lucas S."/>
            <person name="Lundell T."/>
            <person name="Martin R."/>
            <person name="McLaughlin D.J."/>
            <person name="Morgenstern I."/>
            <person name="Morin E."/>
            <person name="Murat C."/>
            <person name="Nagy L.G."/>
            <person name="Nolan M."/>
            <person name="Ohm R.A."/>
            <person name="Patyshakuliyeva A."/>
            <person name="Rokas A."/>
            <person name="Ruiz-Duenas F.J."/>
            <person name="Sabat G."/>
            <person name="Salamov A."/>
            <person name="Samejima M."/>
            <person name="Schmutz J."/>
            <person name="Slot J.C."/>
            <person name="St John F."/>
            <person name="Stenlid J."/>
            <person name="Sun H."/>
            <person name="Sun S."/>
            <person name="Syed K."/>
            <person name="Tsang A."/>
            <person name="Wiebenga A."/>
            <person name="Young D."/>
            <person name="Pisabarro A."/>
            <person name="Eastwood D.C."/>
            <person name="Martin F."/>
            <person name="Cullen D."/>
            <person name="Grigoriev I.V."/>
            <person name="Hibbett D.S."/>
        </authorList>
    </citation>
    <scope>NUCLEOTIDE SEQUENCE</scope>
    <source>
        <strain evidence="2">FP-58527</strain>
    </source>
</reference>
<keyword evidence="2" id="KW-1185">Reference proteome</keyword>
<evidence type="ECO:0000313" key="2">
    <source>
        <dbReference type="Proteomes" id="UP000015241"/>
    </source>
</evidence>